<dbReference type="GO" id="GO:0005524">
    <property type="term" value="F:ATP binding"/>
    <property type="evidence" value="ECO:0007669"/>
    <property type="project" value="UniProtKB-KW"/>
</dbReference>
<dbReference type="AlphaFoldDB" id="A0A7J8XU27"/>
<protein>
    <recommendedName>
        <fullName evidence="5">Protein kinase domain-containing protein</fullName>
    </recommendedName>
</protein>
<keyword evidence="4" id="KW-1133">Transmembrane helix</keyword>
<dbReference type="PANTHER" id="PTHR47989:SF27">
    <property type="entry name" value="PROTEIN KINASE DOMAIN-CONTAINING PROTEIN"/>
    <property type="match status" value="1"/>
</dbReference>
<feature type="domain" description="Protein kinase" evidence="5">
    <location>
        <begin position="99"/>
        <end position="185"/>
    </location>
</feature>
<dbReference type="EMBL" id="JABFAA010000009">
    <property type="protein sequence ID" value="MBA0690570.1"/>
    <property type="molecule type" value="Genomic_DNA"/>
</dbReference>
<name>A0A7J8XU27_GOSAI</name>
<dbReference type="InterPro" id="IPR011009">
    <property type="entry name" value="Kinase-like_dom_sf"/>
</dbReference>
<keyword evidence="7" id="KW-1185">Reference proteome</keyword>
<evidence type="ECO:0000313" key="6">
    <source>
        <dbReference type="EMBL" id="MBA0690570.1"/>
    </source>
</evidence>
<dbReference type="PANTHER" id="PTHR47989">
    <property type="entry name" value="OS01G0750732 PROTEIN"/>
    <property type="match status" value="1"/>
</dbReference>
<evidence type="ECO:0000259" key="5">
    <source>
        <dbReference type="PROSITE" id="PS50011"/>
    </source>
</evidence>
<reference evidence="6 7" key="1">
    <citation type="journal article" date="2019" name="Genome Biol. Evol.">
        <title>Insights into the evolution of the New World diploid cottons (Gossypium, subgenus Houzingenia) based on genome sequencing.</title>
        <authorList>
            <person name="Grover C.E."/>
            <person name="Arick M.A. 2nd"/>
            <person name="Thrash A."/>
            <person name="Conover J.L."/>
            <person name="Sanders W.S."/>
            <person name="Peterson D.G."/>
            <person name="Frelichowski J.E."/>
            <person name="Scheffler J.A."/>
            <person name="Scheffler B.E."/>
            <person name="Wendel J.F."/>
        </authorList>
    </citation>
    <scope>NUCLEOTIDE SEQUENCE [LARGE SCALE GENOMIC DNA]</scope>
    <source>
        <strain evidence="6">185</strain>
        <tissue evidence="6">Leaf</tissue>
    </source>
</reference>
<dbReference type="InterPro" id="IPR001245">
    <property type="entry name" value="Ser-Thr/Tyr_kinase_cat_dom"/>
</dbReference>
<keyword evidence="1" id="KW-0808">Transferase</keyword>
<evidence type="ECO:0000256" key="2">
    <source>
        <dbReference type="ARBA" id="ARBA00022741"/>
    </source>
</evidence>
<dbReference type="GO" id="GO:0004674">
    <property type="term" value="F:protein serine/threonine kinase activity"/>
    <property type="evidence" value="ECO:0007669"/>
    <property type="project" value="UniProtKB-KW"/>
</dbReference>
<accession>A0A7J8XU27</accession>
<comment type="caution">
    <text evidence="6">The sequence shown here is derived from an EMBL/GenBank/DDBJ whole genome shotgun (WGS) entry which is preliminary data.</text>
</comment>
<dbReference type="Proteomes" id="UP000593577">
    <property type="component" value="Unassembled WGS sequence"/>
</dbReference>
<organism evidence="6 7">
    <name type="scientific">Gossypium aridum</name>
    <name type="common">American cotton</name>
    <name type="synonym">Erioxylum aridum</name>
    <dbReference type="NCBI Taxonomy" id="34290"/>
    <lineage>
        <taxon>Eukaryota</taxon>
        <taxon>Viridiplantae</taxon>
        <taxon>Streptophyta</taxon>
        <taxon>Embryophyta</taxon>
        <taxon>Tracheophyta</taxon>
        <taxon>Spermatophyta</taxon>
        <taxon>Magnoliopsida</taxon>
        <taxon>eudicotyledons</taxon>
        <taxon>Gunneridae</taxon>
        <taxon>Pentapetalae</taxon>
        <taxon>rosids</taxon>
        <taxon>malvids</taxon>
        <taxon>Malvales</taxon>
        <taxon>Malvaceae</taxon>
        <taxon>Malvoideae</taxon>
        <taxon>Gossypium</taxon>
    </lineage>
</organism>
<dbReference type="Pfam" id="PF07714">
    <property type="entry name" value="PK_Tyr_Ser-Thr"/>
    <property type="match status" value="1"/>
</dbReference>
<feature type="non-terminal residue" evidence="6">
    <location>
        <position position="185"/>
    </location>
</feature>
<dbReference type="Gene3D" id="3.30.200.20">
    <property type="entry name" value="Phosphorylase Kinase, domain 1"/>
    <property type="match status" value="1"/>
</dbReference>
<keyword evidence="4" id="KW-0472">Membrane</keyword>
<evidence type="ECO:0000256" key="3">
    <source>
        <dbReference type="ARBA" id="ARBA00022840"/>
    </source>
</evidence>
<dbReference type="PROSITE" id="PS50011">
    <property type="entry name" value="PROTEIN_KINASE_DOM"/>
    <property type="match status" value="1"/>
</dbReference>
<keyword evidence="4" id="KW-0812">Transmembrane</keyword>
<sequence length="185" mass="20987">MDPIRKKLLIAAFTILCFSFTAILLSLVCLWKIHRKKKKNNSEKLLTQADDQSLEDAEKGVALSPSSFFAKCNSLSTLSLKGFASFIDYKMIEKATKNFDKINILDESGFKLVYKAILDNGTEVAVKKVFCLTKGIQREFENEVKLLSRFHHSNVISSYGYSIENETGFVVYEMMHNGSLETQLH</sequence>
<dbReference type="InterPro" id="IPR000719">
    <property type="entry name" value="Prot_kinase_dom"/>
</dbReference>
<keyword evidence="1" id="KW-0418">Kinase</keyword>
<keyword evidence="3" id="KW-0067">ATP-binding</keyword>
<evidence type="ECO:0000256" key="1">
    <source>
        <dbReference type="ARBA" id="ARBA00022527"/>
    </source>
</evidence>
<keyword evidence="1" id="KW-0723">Serine/threonine-protein kinase</keyword>
<evidence type="ECO:0000313" key="7">
    <source>
        <dbReference type="Proteomes" id="UP000593577"/>
    </source>
</evidence>
<evidence type="ECO:0000256" key="4">
    <source>
        <dbReference type="SAM" id="Phobius"/>
    </source>
</evidence>
<feature type="transmembrane region" description="Helical" evidence="4">
    <location>
        <begin position="12"/>
        <end position="31"/>
    </location>
</feature>
<gene>
    <name evidence="6" type="ORF">Goari_008236</name>
</gene>
<proteinExistence type="predicted"/>
<dbReference type="SUPFAM" id="SSF56112">
    <property type="entry name" value="Protein kinase-like (PK-like)"/>
    <property type="match status" value="1"/>
</dbReference>
<keyword evidence="2" id="KW-0547">Nucleotide-binding</keyword>